<keyword evidence="2" id="KW-1185">Reference proteome</keyword>
<dbReference type="Gene3D" id="2.160.10.10">
    <property type="entry name" value="Hexapeptide repeat proteins"/>
    <property type="match status" value="1"/>
</dbReference>
<protein>
    <submittedName>
        <fullName evidence="1">Uncharacterized protein</fullName>
    </submittedName>
</protein>
<evidence type="ECO:0000313" key="2">
    <source>
        <dbReference type="Proteomes" id="UP001206788"/>
    </source>
</evidence>
<dbReference type="InterPro" id="IPR011004">
    <property type="entry name" value="Trimer_LpxA-like_sf"/>
</dbReference>
<sequence length="90" mass="10093">MFYRSKYPNWKGCLINTGAQIYNEVKIIEFTEVNPSAVLLGKVEFDSFCSIGENITILPGIKLWDSLSIEVVIHNVEDGKTVVGIPGREF</sequence>
<dbReference type="RefSeq" id="WP_259412695.1">
    <property type="nucleotide sequence ID" value="NZ_JANWGH010000001.1"/>
</dbReference>
<accession>A0ABT2G165</accession>
<comment type="caution">
    <text evidence="1">The sequence shown here is derived from an EMBL/GenBank/DDBJ whole genome shotgun (WGS) entry which is preliminary data.</text>
</comment>
<proteinExistence type="predicted"/>
<evidence type="ECO:0000313" key="1">
    <source>
        <dbReference type="EMBL" id="MCS5489018.1"/>
    </source>
</evidence>
<gene>
    <name evidence="1" type="ORF">NY014_01170</name>
</gene>
<dbReference type="SUPFAM" id="SSF51161">
    <property type="entry name" value="Trimeric LpxA-like enzymes"/>
    <property type="match status" value="1"/>
</dbReference>
<name>A0ABT2G165_9BACT</name>
<organism evidence="1 2">
    <name type="scientific">Algoriphagus limi</name>
    <dbReference type="NCBI Taxonomy" id="2975273"/>
    <lineage>
        <taxon>Bacteria</taxon>
        <taxon>Pseudomonadati</taxon>
        <taxon>Bacteroidota</taxon>
        <taxon>Cytophagia</taxon>
        <taxon>Cytophagales</taxon>
        <taxon>Cyclobacteriaceae</taxon>
        <taxon>Algoriphagus</taxon>
    </lineage>
</organism>
<reference evidence="1 2" key="1">
    <citation type="submission" date="2022-08" db="EMBL/GenBank/DDBJ databases">
        <title>Algoriphagus sp. CAU 1643 isolated from mud.</title>
        <authorList>
            <person name="Kim W."/>
        </authorList>
    </citation>
    <scope>NUCLEOTIDE SEQUENCE [LARGE SCALE GENOMIC DNA]</scope>
    <source>
        <strain evidence="1 2">CAU 1643</strain>
    </source>
</reference>
<dbReference type="Proteomes" id="UP001206788">
    <property type="component" value="Unassembled WGS sequence"/>
</dbReference>
<dbReference type="EMBL" id="JANWGH010000001">
    <property type="protein sequence ID" value="MCS5489018.1"/>
    <property type="molecule type" value="Genomic_DNA"/>
</dbReference>